<proteinExistence type="inferred from homology"/>
<dbReference type="PANTHER" id="PTHR14222">
    <property type="entry name" value="CONDENSIN"/>
    <property type="match status" value="1"/>
</dbReference>
<dbReference type="GO" id="GO:0010032">
    <property type="term" value="P:meiotic chromosome condensation"/>
    <property type="evidence" value="ECO:0007669"/>
    <property type="project" value="TreeGrafter"/>
</dbReference>
<dbReference type="GO" id="GO:0007076">
    <property type="term" value="P:mitotic chromosome condensation"/>
    <property type="evidence" value="ECO:0007669"/>
    <property type="project" value="InterPro"/>
</dbReference>
<evidence type="ECO:0000256" key="7">
    <source>
        <dbReference type="ARBA" id="ARBA00023067"/>
    </source>
</evidence>
<dbReference type="OMA" id="CPLEKLW"/>
<evidence type="ECO:0000256" key="2">
    <source>
        <dbReference type="ARBA" id="ARBA00004286"/>
    </source>
</evidence>
<feature type="compositionally biased region" description="Basic and acidic residues" evidence="11">
    <location>
        <begin position="498"/>
        <end position="508"/>
    </location>
</feature>
<feature type="region of interest" description="Disordered" evidence="11">
    <location>
        <begin position="1283"/>
        <end position="1485"/>
    </location>
</feature>
<evidence type="ECO:0000259" key="13">
    <source>
        <dbReference type="Pfam" id="PF12922"/>
    </source>
</evidence>
<feature type="region of interest" description="Disordered" evidence="11">
    <location>
        <begin position="174"/>
        <end position="195"/>
    </location>
</feature>
<comment type="caution">
    <text evidence="14">The sequence shown here is derived from an EMBL/GenBank/DDBJ whole genome shotgun (WGS) entry which is preliminary data.</text>
</comment>
<feature type="compositionally biased region" description="Low complexity" evidence="11">
    <location>
        <begin position="1388"/>
        <end position="1407"/>
    </location>
</feature>
<evidence type="ECO:0000256" key="1">
    <source>
        <dbReference type="ARBA" id="ARBA00004123"/>
    </source>
</evidence>
<dbReference type="Proteomes" id="UP000076078">
    <property type="component" value="Unassembled WGS sequence"/>
</dbReference>
<dbReference type="OrthoDB" id="436262at2759"/>
<reference evidence="14 15" key="1">
    <citation type="submission" date="2015-12" db="EMBL/GenBank/DDBJ databases">
        <title>Dictyostelia acquired genes for synthesis and detection of signals that induce cell-type specialization by lateral gene transfer from prokaryotes.</title>
        <authorList>
            <person name="Gloeckner G."/>
            <person name="Schaap P."/>
        </authorList>
    </citation>
    <scope>NUCLEOTIDE SEQUENCE [LARGE SCALE GENOMIC DNA]</scope>
    <source>
        <strain evidence="14 15">TK</strain>
    </source>
</reference>
<evidence type="ECO:0000256" key="6">
    <source>
        <dbReference type="ARBA" id="ARBA00022776"/>
    </source>
</evidence>
<dbReference type="PANTHER" id="PTHR14222:SF2">
    <property type="entry name" value="CONDENSIN COMPLEX SUBUNIT 1"/>
    <property type="match status" value="1"/>
</dbReference>
<evidence type="ECO:0000256" key="8">
    <source>
        <dbReference type="ARBA" id="ARBA00023242"/>
    </source>
</evidence>
<dbReference type="InterPro" id="IPR016024">
    <property type="entry name" value="ARM-type_fold"/>
</dbReference>
<dbReference type="FunCoup" id="A0A152A9S0">
    <property type="interactions" value="185"/>
</dbReference>
<feature type="region of interest" description="Disordered" evidence="11">
    <location>
        <begin position="108"/>
        <end position="136"/>
    </location>
</feature>
<dbReference type="InterPro" id="IPR011989">
    <property type="entry name" value="ARM-like"/>
</dbReference>
<dbReference type="GO" id="GO:0051301">
    <property type="term" value="P:cell division"/>
    <property type="evidence" value="ECO:0007669"/>
    <property type="project" value="UniProtKB-KW"/>
</dbReference>
<feature type="compositionally biased region" description="Acidic residues" evidence="11">
    <location>
        <begin position="1339"/>
        <end position="1350"/>
    </location>
</feature>
<comment type="function">
    <text evidence="10">Regulatory subunit of the condensin complex, a complex required for conversion of interphase chromatin into mitotic-like condense chromosomes. The condensin complex probably introduces positive supercoils into relaxed DNA in the presence of type I topoisomerases and converts nicked DNA into positive knotted forms in the presence of type II topoisomerases.</text>
</comment>
<name>A0A152A9S0_TIELA</name>
<sequence length="1485" mass="170175">MNQVLKEFKIPIHFEDIKSSSGDRYSCTKIFDVNNANENLIYSTLESIANRLKKNYRDILDHQNFDPLYSMILHLKSLNSEQNNQIFGILRNALTQFLVNYKQEFKQPQKVKENDDKEEEGSEEREKEEEENEFQNEEDIVNRNNVTTIIRNCLKILVFLLQFYVQLNNIKEQEPSQGISTPGAKGRGSKKKTSGGELTYTIENSKEAILVLLNSIMELNISNILWRLNYAEEEFVNLISKICYQMLENPINQKSDVIKKVIFSILGQLVTSYNHKIYFTSSMINLIQSHENLAAVVAEMYSYITKEYNNTALVSDVIREIAKQKDQKDTGTFKFLAKFISELTERIPKYILPLFSLLALHLNGESYLMRNGVTESIGYLISYAIKNQKEDNKHVKDELYNILFERVYDSNGYSRASVLKTLNSLVENNQLPKIHCQTLTKLAIGRVSDKTSQVRRRALKLLVSLITHNPYSPSLKLSLFKQKRTQFNQLITQIKKDNQKSNEAKMEVDQQPVEEEQKEEQEEDDALIKNCVIKYINRDQFIDLIKDTIFDRIKEHKDYPLHKQIETLKRFKDWVENAIEFIELIMNSVGSICQLMGSVNNSDILESINFFRECVNLGIENSNIGVSKMLLLIWNKEPDIKNAIINAFNNLYLDVNRHSQSGNGSVLPKHYYFVAKDLIDLTKNANLGEITSLEELVNEFQKKSLVHPKVVQALWDLFSQKVINYTKEDSVGALMILSMISNCDPKILTDKINMILSIGFKDGVDHSKPTDDKMEIDEKENEFMLKYVMIILQKLRSQKDVPRFKNNQLIFEKITQEILSLSPNRTINEWFIFAEQAINTIYKLAEQPDSIGEKLIKTFSDRIYQQDIQKTDFETLSKFVFLIGHLTLKQLVHIEEIQAETRRLAHEKEQKQKELLDQKAKKQSSKSKKEQEKDRATLVADSIDKELGINQAHVETEFEKMQNQAEMDLTLESNLIGNYSKLILAICSNYNNFFSNETLQKSAVLALCKLMLVNQEFCDKNLQLLFTILESSENETIRSNIVISLGDLAFRFPNSIEPWTNRIYNRLSDKNVAARKNSLLVLTHLILNDMIKVKGQISEMALCIEDPDERVCNLAKLFFTTLANKGTRLYNALPDIISRLTSGRSDQGGNTPATTTLNSTNNNPTNFDNESIRNILKYLFAFIQKDKQCETLVGQLCARFSIAKTLVESQNIAFCLQLLNYNDKAIRKLLDLYKSYQDKLLDQETYGYMLNIISKTKKSLHLQKQATELKQVLDELEKKFNSIDKNSDGEQTEASINHNATNATNEPPTSSIKKPVSKPAKAKAKARARQTKSKTIVSSEEEISSEDSENENPKSKSSKSSKPLPPPITPNRPTRNAKKVLTKLPTPSSSENESSSNDVSDNENNNNTTSKPPIVSQEISSEDSEEEVKVQKPPPSSTRKKPAPKRKLPTSSEEEEESSSEEDDDSDYEDTKVKRKPAAKSKGRK</sequence>
<dbReference type="GO" id="GO:0005634">
    <property type="term" value="C:nucleus"/>
    <property type="evidence" value="ECO:0007669"/>
    <property type="project" value="UniProtKB-SubCell"/>
</dbReference>
<protein>
    <submittedName>
        <fullName evidence="14">Condensin-2 complex subunit D3</fullName>
    </submittedName>
</protein>
<dbReference type="GO" id="GO:0000779">
    <property type="term" value="C:condensed chromosome, centromeric region"/>
    <property type="evidence" value="ECO:0007669"/>
    <property type="project" value="TreeGrafter"/>
</dbReference>
<evidence type="ECO:0000256" key="10">
    <source>
        <dbReference type="PIRNR" id="PIRNR017127"/>
    </source>
</evidence>
<feature type="domain" description="Condensin complex subunit 1 C-terminal" evidence="12">
    <location>
        <begin position="1036"/>
        <end position="1217"/>
    </location>
</feature>
<organism evidence="14 15">
    <name type="scientific">Tieghemostelium lacteum</name>
    <name type="common">Slime mold</name>
    <name type="synonym">Dictyostelium lacteum</name>
    <dbReference type="NCBI Taxonomy" id="361077"/>
    <lineage>
        <taxon>Eukaryota</taxon>
        <taxon>Amoebozoa</taxon>
        <taxon>Evosea</taxon>
        <taxon>Eumycetozoa</taxon>
        <taxon>Dictyostelia</taxon>
        <taxon>Dictyosteliales</taxon>
        <taxon>Raperosteliaceae</taxon>
        <taxon>Tieghemostelium</taxon>
    </lineage>
</organism>
<evidence type="ECO:0000313" key="14">
    <source>
        <dbReference type="EMBL" id="KYR02972.1"/>
    </source>
</evidence>
<dbReference type="InterPro" id="IPR032682">
    <property type="entry name" value="Cnd1_C"/>
</dbReference>
<dbReference type="InterPro" id="IPR007673">
    <property type="entry name" value="Condensin_cplx_su1"/>
</dbReference>
<evidence type="ECO:0000259" key="12">
    <source>
        <dbReference type="Pfam" id="PF12717"/>
    </source>
</evidence>
<dbReference type="SUPFAM" id="SSF48371">
    <property type="entry name" value="ARM repeat"/>
    <property type="match status" value="1"/>
</dbReference>
<dbReference type="InParanoid" id="A0A152A9S0"/>
<evidence type="ECO:0000256" key="5">
    <source>
        <dbReference type="ARBA" id="ARBA00022618"/>
    </source>
</evidence>
<evidence type="ECO:0000313" key="15">
    <source>
        <dbReference type="Proteomes" id="UP000076078"/>
    </source>
</evidence>
<comment type="subcellular location">
    <subcellularLocation>
        <location evidence="2">Chromosome</location>
    </subcellularLocation>
    <subcellularLocation>
        <location evidence="1">Nucleus</location>
    </subcellularLocation>
</comment>
<evidence type="ECO:0000256" key="9">
    <source>
        <dbReference type="ARBA" id="ARBA00023306"/>
    </source>
</evidence>
<dbReference type="PIRSF" id="PIRSF017127">
    <property type="entry name" value="Condensin_D2"/>
    <property type="match status" value="1"/>
</dbReference>
<feature type="domain" description="Condensin complex subunit 1 N-terminal" evidence="13">
    <location>
        <begin position="143"/>
        <end position="276"/>
    </location>
</feature>
<dbReference type="GO" id="GO:0000796">
    <property type="term" value="C:condensin complex"/>
    <property type="evidence" value="ECO:0007669"/>
    <property type="project" value="TreeGrafter"/>
</dbReference>
<feature type="region of interest" description="Disordered" evidence="11">
    <location>
        <begin position="908"/>
        <end position="936"/>
    </location>
</feature>
<dbReference type="InterPro" id="IPR024324">
    <property type="entry name" value="Condensin_cplx_su1_N"/>
</dbReference>
<dbReference type="Pfam" id="PF12717">
    <property type="entry name" value="Cnd1"/>
    <property type="match status" value="1"/>
</dbReference>
<feature type="compositionally biased region" description="Basic residues" evidence="11">
    <location>
        <begin position="1473"/>
        <end position="1485"/>
    </location>
</feature>
<dbReference type="InterPro" id="IPR026971">
    <property type="entry name" value="CND1/NCAPD3"/>
</dbReference>
<feature type="compositionally biased region" description="Acidic residues" evidence="11">
    <location>
        <begin position="1452"/>
        <end position="1468"/>
    </location>
</feature>
<feature type="region of interest" description="Disordered" evidence="11">
    <location>
        <begin position="498"/>
        <end position="522"/>
    </location>
</feature>
<feature type="compositionally biased region" description="Basic residues" evidence="11">
    <location>
        <begin position="1438"/>
        <end position="1448"/>
    </location>
</feature>
<keyword evidence="6 10" id="KW-0498">Mitosis</keyword>
<dbReference type="STRING" id="361077.A0A152A9S0"/>
<comment type="similarity">
    <text evidence="3 10">Belongs to the CND1 (condensin subunit 1) family.</text>
</comment>
<feature type="compositionally biased region" description="Polar residues" evidence="11">
    <location>
        <begin position="1292"/>
        <end position="1312"/>
    </location>
</feature>
<evidence type="ECO:0000256" key="11">
    <source>
        <dbReference type="SAM" id="MobiDB-lite"/>
    </source>
</evidence>
<keyword evidence="9 10" id="KW-0131">Cell cycle</keyword>
<feature type="compositionally biased region" description="Low complexity" evidence="11">
    <location>
        <begin position="1150"/>
        <end position="1165"/>
    </location>
</feature>
<dbReference type="GO" id="GO:0042393">
    <property type="term" value="F:histone binding"/>
    <property type="evidence" value="ECO:0007669"/>
    <property type="project" value="TreeGrafter"/>
</dbReference>
<dbReference type="EMBL" id="LODT01000001">
    <property type="protein sequence ID" value="KYR02972.1"/>
    <property type="molecule type" value="Genomic_DNA"/>
</dbReference>
<accession>A0A152A9S0</accession>
<feature type="compositionally biased region" description="Basic residues" evidence="11">
    <location>
        <begin position="1320"/>
        <end position="1332"/>
    </location>
</feature>
<dbReference type="Pfam" id="PF12922">
    <property type="entry name" value="Cnd1_N"/>
    <property type="match status" value="1"/>
</dbReference>
<evidence type="ECO:0000256" key="3">
    <source>
        <dbReference type="ARBA" id="ARBA00009606"/>
    </source>
</evidence>
<keyword evidence="8" id="KW-0539">Nucleus</keyword>
<feature type="compositionally biased region" description="Basic and acidic residues" evidence="11">
    <location>
        <begin position="908"/>
        <end position="920"/>
    </location>
</feature>
<keyword evidence="4" id="KW-0158">Chromosome</keyword>
<gene>
    <name evidence="14" type="ORF">DLAC_00456</name>
</gene>
<feature type="compositionally biased region" description="Basic and acidic residues" evidence="11">
    <location>
        <begin position="927"/>
        <end position="936"/>
    </location>
</feature>
<feature type="compositionally biased region" description="Acidic residues" evidence="11">
    <location>
        <begin position="512"/>
        <end position="522"/>
    </location>
</feature>
<keyword evidence="5 10" id="KW-0132">Cell division</keyword>
<dbReference type="Gene3D" id="1.25.10.10">
    <property type="entry name" value="Leucine-rich Repeat Variant"/>
    <property type="match status" value="2"/>
</dbReference>
<keyword evidence="7 10" id="KW-0226">DNA condensation</keyword>
<evidence type="ECO:0000256" key="4">
    <source>
        <dbReference type="ARBA" id="ARBA00022454"/>
    </source>
</evidence>
<feature type="compositionally biased region" description="Acidic residues" evidence="11">
    <location>
        <begin position="116"/>
        <end position="136"/>
    </location>
</feature>
<keyword evidence="15" id="KW-1185">Reference proteome</keyword>
<feature type="region of interest" description="Disordered" evidence="11">
    <location>
        <begin position="1143"/>
        <end position="1165"/>
    </location>
</feature>